<protein>
    <recommendedName>
        <fullName evidence="12">G-protein coupled receptors family 1 profile domain-containing protein</fullName>
    </recommendedName>
</protein>
<dbReference type="Gene3D" id="1.20.1070.10">
    <property type="entry name" value="Rhodopsin 7-helix transmembrane proteins"/>
    <property type="match status" value="1"/>
</dbReference>
<keyword evidence="5 11" id="KW-1133">Transmembrane helix</keyword>
<keyword evidence="4 10" id="KW-0812">Transmembrane</keyword>
<keyword evidence="9 10" id="KW-0807">Transducer</keyword>
<evidence type="ECO:0000256" key="8">
    <source>
        <dbReference type="ARBA" id="ARBA00023170"/>
    </source>
</evidence>
<evidence type="ECO:0000256" key="9">
    <source>
        <dbReference type="ARBA" id="ARBA00023224"/>
    </source>
</evidence>
<dbReference type="PANTHER" id="PTHR24247">
    <property type="entry name" value="5-HYDROXYTRYPTAMINE RECEPTOR"/>
    <property type="match status" value="1"/>
</dbReference>
<dbReference type="GO" id="GO:0005886">
    <property type="term" value="C:plasma membrane"/>
    <property type="evidence" value="ECO:0007669"/>
    <property type="project" value="UniProtKB-SubCell"/>
</dbReference>
<accession>A0ABD0YMK3</accession>
<evidence type="ECO:0000256" key="7">
    <source>
        <dbReference type="ARBA" id="ARBA00023136"/>
    </source>
</evidence>
<dbReference type="GO" id="GO:0004930">
    <property type="term" value="F:G protein-coupled receptor activity"/>
    <property type="evidence" value="ECO:0007669"/>
    <property type="project" value="UniProtKB-KW"/>
</dbReference>
<feature type="transmembrane region" description="Helical" evidence="11">
    <location>
        <begin position="20"/>
        <end position="39"/>
    </location>
</feature>
<comment type="caution">
    <text evidence="13">The sequence shown here is derived from an EMBL/GenBank/DDBJ whole genome shotgun (WGS) entry which is preliminary data.</text>
</comment>
<evidence type="ECO:0000256" key="10">
    <source>
        <dbReference type="RuleBase" id="RU000688"/>
    </source>
</evidence>
<proteinExistence type="inferred from homology"/>
<dbReference type="InterPro" id="IPR000276">
    <property type="entry name" value="GPCR_Rhodpsn"/>
</dbReference>
<keyword evidence="7 11" id="KW-0472">Membrane</keyword>
<evidence type="ECO:0000256" key="4">
    <source>
        <dbReference type="ARBA" id="ARBA00022692"/>
    </source>
</evidence>
<dbReference type="PROSITE" id="PS00237">
    <property type="entry name" value="G_PROTEIN_RECEP_F1_1"/>
    <property type="match status" value="1"/>
</dbReference>
<evidence type="ECO:0000256" key="3">
    <source>
        <dbReference type="ARBA" id="ARBA00022475"/>
    </source>
</evidence>
<feature type="transmembrane region" description="Helical" evidence="11">
    <location>
        <begin position="131"/>
        <end position="156"/>
    </location>
</feature>
<name>A0ABD0YMK3_9HEMI</name>
<dbReference type="EMBL" id="JBFDAA010000005">
    <property type="protein sequence ID" value="KAL1132452.1"/>
    <property type="molecule type" value="Genomic_DNA"/>
</dbReference>
<evidence type="ECO:0000313" key="14">
    <source>
        <dbReference type="Proteomes" id="UP001558652"/>
    </source>
</evidence>
<comment type="similarity">
    <text evidence="2 10">Belongs to the G-protein coupled receptor 1 family.</text>
</comment>
<dbReference type="AlphaFoldDB" id="A0ABD0YMK3"/>
<dbReference type="PANTHER" id="PTHR24247:SF262">
    <property type="entry name" value="G_PROTEIN_RECEP_F1_2 DOMAIN-CONTAINING PROTEIN"/>
    <property type="match status" value="1"/>
</dbReference>
<dbReference type="PRINTS" id="PR00237">
    <property type="entry name" value="GPCRRHODOPSN"/>
</dbReference>
<dbReference type="InterPro" id="IPR017452">
    <property type="entry name" value="GPCR_Rhodpsn_7TM"/>
</dbReference>
<evidence type="ECO:0000256" key="6">
    <source>
        <dbReference type="ARBA" id="ARBA00023040"/>
    </source>
</evidence>
<reference evidence="13 14" key="1">
    <citation type="submission" date="2024-07" db="EMBL/GenBank/DDBJ databases">
        <title>Chromosome-level genome assembly of the water stick insect Ranatra chinensis (Heteroptera: Nepidae).</title>
        <authorList>
            <person name="Liu X."/>
        </authorList>
    </citation>
    <scope>NUCLEOTIDE SEQUENCE [LARGE SCALE GENOMIC DNA]</scope>
    <source>
        <strain evidence="13">Cailab_2021Rc</strain>
        <tissue evidence="13">Muscle</tissue>
    </source>
</reference>
<evidence type="ECO:0000256" key="2">
    <source>
        <dbReference type="ARBA" id="ARBA00010663"/>
    </source>
</evidence>
<gene>
    <name evidence="13" type="ORF">AAG570_010407</name>
</gene>
<comment type="subcellular location">
    <subcellularLocation>
        <location evidence="1">Cell membrane</location>
        <topology evidence="1">Multi-pass membrane protein</topology>
    </subcellularLocation>
</comment>
<evidence type="ECO:0000313" key="13">
    <source>
        <dbReference type="EMBL" id="KAL1132452.1"/>
    </source>
</evidence>
<dbReference type="Proteomes" id="UP001558652">
    <property type="component" value="Unassembled WGS sequence"/>
</dbReference>
<feature type="transmembrane region" description="Helical" evidence="11">
    <location>
        <begin position="87"/>
        <end position="107"/>
    </location>
</feature>
<dbReference type="Pfam" id="PF00001">
    <property type="entry name" value="7tm_1"/>
    <property type="match status" value="1"/>
</dbReference>
<keyword evidence="8 10" id="KW-0675">Receptor</keyword>
<keyword evidence="3" id="KW-1003">Cell membrane</keyword>
<evidence type="ECO:0000256" key="11">
    <source>
        <dbReference type="SAM" id="Phobius"/>
    </source>
</evidence>
<evidence type="ECO:0000256" key="5">
    <source>
        <dbReference type="ARBA" id="ARBA00022989"/>
    </source>
</evidence>
<keyword evidence="6 10" id="KW-0297">G-protein coupled receptor</keyword>
<keyword evidence="14" id="KW-1185">Reference proteome</keyword>
<feature type="domain" description="G-protein coupled receptors family 1 profile" evidence="12">
    <location>
        <begin position="49"/>
        <end position="165"/>
    </location>
</feature>
<feature type="transmembrane region" description="Helical" evidence="11">
    <location>
        <begin position="45"/>
        <end position="66"/>
    </location>
</feature>
<organism evidence="13 14">
    <name type="scientific">Ranatra chinensis</name>
    <dbReference type="NCBI Taxonomy" id="642074"/>
    <lineage>
        <taxon>Eukaryota</taxon>
        <taxon>Metazoa</taxon>
        <taxon>Ecdysozoa</taxon>
        <taxon>Arthropoda</taxon>
        <taxon>Hexapoda</taxon>
        <taxon>Insecta</taxon>
        <taxon>Pterygota</taxon>
        <taxon>Neoptera</taxon>
        <taxon>Paraneoptera</taxon>
        <taxon>Hemiptera</taxon>
        <taxon>Heteroptera</taxon>
        <taxon>Panheteroptera</taxon>
        <taxon>Nepomorpha</taxon>
        <taxon>Nepidae</taxon>
        <taxon>Ranatrinae</taxon>
        <taxon>Ranatra</taxon>
    </lineage>
</organism>
<evidence type="ECO:0000259" key="12">
    <source>
        <dbReference type="PROSITE" id="PS50262"/>
    </source>
</evidence>
<dbReference type="PROSITE" id="PS50262">
    <property type="entry name" value="G_PROTEIN_RECEP_F1_2"/>
    <property type="match status" value="1"/>
</dbReference>
<sequence>MASKRRNIFYGNKNQESTEIGSLVFANLVSAVVLAPVLLCRQPVLSAGVSVLVATSSVFSIVSIALDRYSAVLSPLHYTMTVTRKRSAAVIGGTWCLSGALAAPHLVLPCRGGSAEWQGGGGLIGASVSPVFWLTHSLVLLLLGFTLPLIALVLIYSRMYAAAHR</sequence>
<dbReference type="SUPFAM" id="SSF81321">
    <property type="entry name" value="Family A G protein-coupled receptor-like"/>
    <property type="match status" value="1"/>
</dbReference>
<evidence type="ECO:0000256" key="1">
    <source>
        <dbReference type="ARBA" id="ARBA00004651"/>
    </source>
</evidence>